<name>A0A3M7PF73_BRAPC</name>
<dbReference type="EMBL" id="REGN01011263">
    <property type="protein sequence ID" value="RMZ97668.1"/>
    <property type="molecule type" value="Genomic_DNA"/>
</dbReference>
<keyword evidence="3" id="KW-1185">Reference proteome</keyword>
<keyword evidence="1" id="KW-0472">Membrane</keyword>
<organism evidence="2 3">
    <name type="scientific">Brachionus plicatilis</name>
    <name type="common">Marine rotifer</name>
    <name type="synonym">Brachionus muelleri</name>
    <dbReference type="NCBI Taxonomy" id="10195"/>
    <lineage>
        <taxon>Eukaryota</taxon>
        <taxon>Metazoa</taxon>
        <taxon>Spiralia</taxon>
        <taxon>Gnathifera</taxon>
        <taxon>Rotifera</taxon>
        <taxon>Eurotatoria</taxon>
        <taxon>Monogononta</taxon>
        <taxon>Pseudotrocha</taxon>
        <taxon>Ploima</taxon>
        <taxon>Brachionidae</taxon>
        <taxon>Brachionus</taxon>
    </lineage>
</organism>
<evidence type="ECO:0008006" key="4">
    <source>
        <dbReference type="Google" id="ProtNLM"/>
    </source>
</evidence>
<sequence>MSLDFKDNCKYRLVLNRAKIRFEMFLLILPSYCKMQIKKSFSFICAELMLLQNIKKFKINYVFVKEYQNYLEKNLTSQLISLPLSGLCQHLMLILQIRLFLEHYRKKYAITQTSQILRIFKSKAKKFIASTFLFAFLFLFQTLVCGCCCLCVNKCWYFFGVDKIVRPELGPKAKLSNLVQQEHLANICH</sequence>
<accession>A0A3M7PF73</accession>
<reference evidence="2 3" key="1">
    <citation type="journal article" date="2018" name="Sci. Rep.">
        <title>Genomic signatures of local adaptation to the degree of environmental predictability in rotifers.</title>
        <authorList>
            <person name="Franch-Gras L."/>
            <person name="Hahn C."/>
            <person name="Garcia-Roger E.M."/>
            <person name="Carmona M.J."/>
            <person name="Serra M."/>
            <person name="Gomez A."/>
        </authorList>
    </citation>
    <scope>NUCLEOTIDE SEQUENCE [LARGE SCALE GENOMIC DNA]</scope>
    <source>
        <strain evidence="2">HYR1</strain>
    </source>
</reference>
<dbReference type="Proteomes" id="UP000276133">
    <property type="component" value="Unassembled WGS sequence"/>
</dbReference>
<keyword evidence="1" id="KW-0812">Transmembrane</keyword>
<comment type="caution">
    <text evidence="2">The sequence shown here is derived from an EMBL/GenBank/DDBJ whole genome shotgun (WGS) entry which is preliminary data.</text>
</comment>
<feature type="transmembrane region" description="Helical" evidence="1">
    <location>
        <begin position="127"/>
        <end position="144"/>
    </location>
</feature>
<protein>
    <recommendedName>
        <fullName evidence="4">Transmembrane protein</fullName>
    </recommendedName>
</protein>
<gene>
    <name evidence="2" type="ORF">BpHYR1_024947</name>
</gene>
<evidence type="ECO:0000313" key="2">
    <source>
        <dbReference type="EMBL" id="RMZ97668.1"/>
    </source>
</evidence>
<evidence type="ECO:0000313" key="3">
    <source>
        <dbReference type="Proteomes" id="UP000276133"/>
    </source>
</evidence>
<proteinExistence type="predicted"/>
<evidence type="ECO:0000256" key="1">
    <source>
        <dbReference type="SAM" id="Phobius"/>
    </source>
</evidence>
<dbReference type="AlphaFoldDB" id="A0A3M7PF73"/>
<keyword evidence="1" id="KW-1133">Transmembrane helix</keyword>